<accession>A0AAD9NL18</accession>
<gene>
    <name evidence="2" type="ORF">NP493_817g02061</name>
</gene>
<protein>
    <submittedName>
        <fullName evidence="2">Uncharacterized protein</fullName>
    </submittedName>
</protein>
<proteinExistence type="predicted"/>
<keyword evidence="3" id="KW-1185">Reference proteome</keyword>
<sequence>MISHQKKKFEGNDVIKKIITDQMFHHHNSNVRRQMYDWLKSDSLSSDVPNSIDHSQEDKENGEAEKEKTDETTADANEINSTGDSLPEPEPMEA</sequence>
<feature type="compositionally biased region" description="Basic and acidic residues" evidence="1">
    <location>
        <begin position="54"/>
        <end position="71"/>
    </location>
</feature>
<feature type="region of interest" description="Disordered" evidence="1">
    <location>
        <begin position="42"/>
        <end position="94"/>
    </location>
</feature>
<feature type="compositionally biased region" description="Polar residues" evidence="1">
    <location>
        <begin position="42"/>
        <end position="53"/>
    </location>
</feature>
<dbReference type="Proteomes" id="UP001209878">
    <property type="component" value="Unassembled WGS sequence"/>
</dbReference>
<name>A0AAD9NL18_RIDPI</name>
<comment type="caution">
    <text evidence="2">The sequence shown here is derived from an EMBL/GenBank/DDBJ whole genome shotgun (WGS) entry which is preliminary data.</text>
</comment>
<evidence type="ECO:0000313" key="3">
    <source>
        <dbReference type="Proteomes" id="UP001209878"/>
    </source>
</evidence>
<dbReference type="AlphaFoldDB" id="A0AAD9NL18"/>
<organism evidence="2 3">
    <name type="scientific">Ridgeia piscesae</name>
    <name type="common">Tubeworm</name>
    <dbReference type="NCBI Taxonomy" id="27915"/>
    <lineage>
        <taxon>Eukaryota</taxon>
        <taxon>Metazoa</taxon>
        <taxon>Spiralia</taxon>
        <taxon>Lophotrochozoa</taxon>
        <taxon>Annelida</taxon>
        <taxon>Polychaeta</taxon>
        <taxon>Sedentaria</taxon>
        <taxon>Canalipalpata</taxon>
        <taxon>Sabellida</taxon>
        <taxon>Siboglinidae</taxon>
        <taxon>Ridgeia</taxon>
    </lineage>
</organism>
<evidence type="ECO:0000313" key="2">
    <source>
        <dbReference type="EMBL" id="KAK2174232.1"/>
    </source>
</evidence>
<dbReference type="EMBL" id="JAODUO010000817">
    <property type="protein sequence ID" value="KAK2174232.1"/>
    <property type="molecule type" value="Genomic_DNA"/>
</dbReference>
<evidence type="ECO:0000256" key="1">
    <source>
        <dbReference type="SAM" id="MobiDB-lite"/>
    </source>
</evidence>
<reference evidence="2" key="1">
    <citation type="journal article" date="2023" name="Mol. Biol. Evol.">
        <title>Third-Generation Sequencing Reveals the Adaptive Role of the Epigenome in Three Deep-Sea Polychaetes.</title>
        <authorList>
            <person name="Perez M."/>
            <person name="Aroh O."/>
            <person name="Sun Y."/>
            <person name="Lan Y."/>
            <person name="Juniper S.K."/>
            <person name="Young C.R."/>
            <person name="Angers B."/>
            <person name="Qian P.Y."/>
        </authorList>
    </citation>
    <scope>NUCLEOTIDE SEQUENCE</scope>
    <source>
        <strain evidence="2">R07B-5</strain>
    </source>
</reference>